<name>A0AAD8IB46_9APIA</name>
<proteinExistence type="predicted"/>
<accession>A0AAD8IB46</accession>
<reference evidence="1" key="2">
    <citation type="submission" date="2023-05" db="EMBL/GenBank/DDBJ databases">
        <authorList>
            <person name="Schelkunov M.I."/>
        </authorList>
    </citation>
    <scope>NUCLEOTIDE SEQUENCE</scope>
    <source>
        <strain evidence="1">Hsosn_3</strain>
        <tissue evidence="1">Leaf</tissue>
    </source>
</reference>
<sequence length="103" mass="12352">MQREWERRTQCISCCIEQCRLNGLRIPKQRVILMPRNTPQQLEVALFRAREEENRMRIRVHRHSLAADARMFAEDGDMLRARQYHQWSVSAENDSDSFMSDED</sequence>
<dbReference type="Proteomes" id="UP001237642">
    <property type="component" value="Unassembled WGS sequence"/>
</dbReference>
<organism evidence="1 2">
    <name type="scientific">Heracleum sosnowskyi</name>
    <dbReference type="NCBI Taxonomy" id="360622"/>
    <lineage>
        <taxon>Eukaryota</taxon>
        <taxon>Viridiplantae</taxon>
        <taxon>Streptophyta</taxon>
        <taxon>Embryophyta</taxon>
        <taxon>Tracheophyta</taxon>
        <taxon>Spermatophyta</taxon>
        <taxon>Magnoliopsida</taxon>
        <taxon>eudicotyledons</taxon>
        <taxon>Gunneridae</taxon>
        <taxon>Pentapetalae</taxon>
        <taxon>asterids</taxon>
        <taxon>campanulids</taxon>
        <taxon>Apiales</taxon>
        <taxon>Apiaceae</taxon>
        <taxon>Apioideae</taxon>
        <taxon>apioid superclade</taxon>
        <taxon>Tordylieae</taxon>
        <taxon>Tordyliinae</taxon>
        <taxon>Heracleum</taxon>
    </lineage>
</organism>
<protein>
    <submittedName>
        <fullName evidence="1">Uncharacterized protein</fullName>
    </submittedName>
</protein>
<evidence type="ECO:0000313" key="1">
    <source>
        <dbReference type="EMBL" id="KAK1382567.1"/>
    </source>
</evidence>
<evidence type="ECO:0000313" key="2">
    <source>
        <dbReference type="Proteomes" id="UP001237642"/>
    </source>
</evidence>
<comment type="caution">
    <text evidence="1">The sequence shown here is derived from an EMBL/GenBank/DDBJ whole genome shotgun (WGS) entry which is preliminary data.</text>
</comment>
<gene>
    <name evidence="1" type="ORF">POM88_020302</name>
</gene>
<dbReference type="AlphaFoldDB" id="A0AAD8IB46"/>
<dbReference type="EMBL" id="JAUIZM010000005">
    <property type="protein sequence ID" value="KAK1382567.1"/>
    <property type="molecule type" value="Genomic_DNA"/>
</dbReference>
<reference evidence="1" key="1">
    <citation type="submission" date="2023-02" db="EMBL/GenBank/DDBJ databases">
        <title>Genome of toxic invasive species Heracleum sosnowskyi carries increased number of genes despite the absence of recent whole-genome duplications.</title>
        <authorList>
            <person name="Schelkunov M."/>
            <person name="Shtratnikova V."/>
            <person name="Makarenko M."/>
            <person name="Klepikova A."/>
            <person name="Omelchenko D."/>
            <person name="Novikova G."/>
            <person name="Obukhova E."/>
            <person name="Bogdanov V."/>
            <person name="Penin A."/>
            <person name="Logacheva M."/>
        </authorList>
    </citation>
    <scope>NUCLEOTIDE SEQUENCE</scope>
    <source>
        <strain evidence="1">Hsosn_3</strain>
        <tissue evidence="1">Leaf</tissue>
    </source>
</reference>
<keyword evidence="2" id="KW-1185">Reference proteome</keyword>